<accession>A0A9Q0GHP6</accession>
<evidence type="ECO:0000313" key="2">
    <source>
        <dbReference type="Proteomes" id="UP001141552"/>
    </source>
</evidence>
<evidence type="ECO:0000313" key="1">
    <source>
        <dbReference type="EMBL" id="KAJ4848556.1"/>
    </source>
</evidence>
<sequence>MTRITGVLCSRFCRQVVMTDHNDEVLKARLLGCVCDILKKNIELHSSSENSNSNAELAAEKLHWGNADHIHQILQRHPDGFDLILGADIYILIYLSHFLLRFCGRQCKFILAYVSRAKTIDSLIIKEIGKHGMMVNEVSGTRSIVGNLEGVIYEVALQ</sequence>
<protein>
    <submittedName>
        <fullName evidence="1">Uncharacterized protein</fullName>
    </submittedName>
</protein>
<dbReference type="Gene3D" id="3.40.50.150">
    <property type="entry name" value="Vaccinia Virus protein VP39"/>
    <property type="match status" value="1"/>
</dbReference>
<comment type="caution">
    <text evidence="1">The sequence shown here is derived from an EMBL/GenBank/DDBJ whole genome shotgun (WGS) entry which is preliminary data.</text>
</comment>
<keyword evidence="2" id="KW-1185">Reference proteome</keyword>
<dbReference type="EMBL" id="JAKUCV010000874">
    <property type="protein sequence ID" value="KAJ4848556.1"/>
    <property type="molecule type" value="Genomic_DNA"/>
</dbReference>
<proteinExistence type="predicted"/>
<dbReference type="PANTHER" id="PTHR23108">
    <property type="entry name" value="METHYLTRANSFERASE-RELATED"/>
    <property type="match status" value="1"/>
</dbReference>
<dbReference type="Pfam" id="PF10294">
    <property type="entry name" value="Methyltransf_16"/>
    <property type="match status" value="1"/>
</dbReference>
<dbReference type="Proteomes" id="UP001141552">
    <property type="component" value="Unassembled WGS sequence"/>
</dbReference>
<dbReference type="GO" id="GO:0008276">
    <property type="term" value="F:protein methyltransferase activity"/>
    <property type="evidence" value="ECO:0007669"/>
    <property type="project" value="InterPro"/>
</dbReference>
<dbReference type="OrthoDB" id="46564at2759"/>
<dbReference type="InterPro" id="IPR019410">
    <property type="entry name" value="Methyltransf_16"/>
</dbReference>
<dbReference type="AlphaFoldDB" id="A0A9Q0GHP6"/>
<name>A0A9Q0GHP6_9ROSI</name>
<dbReference type="InterPro" id="IPR038899">
    <property type="entry name" value="METTL22"/>
</dbReference>
<dbReference type="GO" id="GO:0005634">
    <property type="term" value="C:nucleus"/>
    <property type="evidence" value="ECO:0007669"/>
    <property type="project" value="TreeGrafter"/>
</dbReference>
<reference evidence="1" key="2">
    <citation type="journal article" date="2023" name="Plants (Basel)">
        <title>Annotation of the Turnera subulata (Passifloraceae) Draft Genome Reveals the S-Locus Evolved after the Divergence of Turneroideae from Passifloroideae in a Stepwise Manner.</title>
        <authorList>
            <person name="Henning P.M."/>
            <person name="Roalson E.H."/>
            <person name="Mir W."/>
            <person name="McCubbin A.G."/>
            <person name="Shore J.S."/>
        </authorList>
    </citation>
    <scope>NUCLEOTIDE SEQUENCE</scope>
    <source>
        <strain evidence="1">F60SS</strain>
    </source>
</reference>
<reference evidence="1" key="1">
    <citation type="submission" date="2022-02" db="EMBL/GenBank/DDBJ databases">
        <authorList>
            <person name="Henning P.M."/>
            <person name="McCubbin A.G."/>
            <person name="Shore J.S."/>
        </authorList>
    </citation>
    <scope>NUCLEOTIDE SEQUENCE</scope>
    <source>
        <strain evidence="1">F60SS</strain>
        <tissue evidence="1">Leaves</tissue>
    </source>
</reference>
<dbReference type="PANTHER" id="PTHR23108:SF3">
    <property type="entry name" value="METHYLTRANSFERASE FAMILY PROTEIN"/>
    <property type="match status" value="1"/>
</dbReference>
<dbReference type="InterPro" id="IPR029063">
    <property type="entry name" value="SAM-dependent_MTases_sf"/>
</dbReference>
<organism evidence="1 2">
    <name type="scientific">Turnera subulata</name>
    <dbReference type="NCBI Taxonomy" id="218843"/>
    <lineage>
        <taxon>Eukaryota</taxon>
        <taxon>Viridiplantae</taxon>
        <taxon>Streptophyta</taxon>
        <taxon>Embryophyta</taxon>
        <taxon>Tracheophyta</taxon>
        <taxon>Spermatophyta</taxon>
        <taxon>Magnoliopsida</taxon>
        <taxon>eudicotyledons</taxon>
        <taxon>Gunneridae</taxon>
        <taxon>Pentapetalae</taxon>
        <taxon>rosids</taxon>
        <taxon>fabids</taxon>
        <taxon>Malpighiales</taxon>
        <taxon>Passifloraceae</taxon>
        <taxon>Turnera</taxon>
    </lineage>
</organism>
<gene>
    <name evidence="1" type="ORF">Tsubulata_007855</name>
</gene>